<reference evidence="1 2" key="1">
    <citation type="submission" date="2017-11" db="EMBL/GenBank/DDBJ databases">
        <title>De novo assembly and phasing of dikaryotic genomes from two isolates of Puccinia coronata f. sp. avenae, the causal agent of oat crown rust.</title>
        <authorList>
            <person name="Miller M.E."/>
            <person name="Zhang Y."/>
            <person name="Omidvar V."/>
            <person name="Sperschneider J."/>
            <person name="Schwessinger B."/>
            <person name="Raley C."/>
            <person name="Palmer J.M."/>
            <person name="Garnica D."/>
            <person name="Upadhyaya N."/>
            <person name="Rathjen J."/>
            <person name="Taylor J.M."/>
            <person name="Park R.F."/>
            <person name="Dodds P.N."/>
            <person name="Hirsch C.D."/>
            <person name="Kianian S.F."/>
            <person name="Figueroa M."/>
        </authorList>
    </citation>
    <scope>NUCLEOTIDE SEQUENCE [LARGE SCALE GENOMIC DNA]</scope>
    <source>
        <strain evidence="1">12SD80</strain>
    </source>
</reference>
<comment type="caution">
    <text evidence="1">The sequence shown here is derived from an EMBL/GenBank/DDBJ whole genome shotgun (WGS) entry which is preliminary data.</text>
</comment>
<accession>A0A2N5UAM3</accession>
<evidence type="ECO:0000313" key="2">
    <source>
        <dbReference type="Proteomes" id="UP000235392"/>
    </source>
</evidence>
<name>A0A2N5UAM3_9BASI</name>
<dbReference type="EMBL" id="PGCI01000191">
    <property type="protein sequence ID" value="PLW34758.1"/>
    <property type="molecule type" value="Genomic_DNA"/>
</dbReference>
<proteinExistence type="predicted"/>
<dbReference type="AlphaFoldDB" id="A0A2N5UAM3"/>
<sequence length="84" mass="9513">MTHKIKAYSTVGIPLLVDWFRDWSDQAFYIPVVYGQLAIPPVHQTAIMNAFGCGSHVHVRSKSPLSLKLEDWATKLTKRNTRSS</sequence>
<organism evidence="1 2">
    <name type="scientific">Puccinia coronata f. sp. avenae</name>
    <dbReference type="NCBI Taxonomy" id="200324"/>
    <lineage>
        <taxon>Eukaryota</taxon>
        <taxon>Fungi</taxon>
        <taxon>Dikarya</taxon>
        <taxon>Basidiomycota</taxon>
        <taxon>Pucciniomycotina</taxon>
        <taxon>Pucciniomycetes</taxon>
        <taxon>Pucciniales</taxon>
        <taxon>Pucciniaceae</taxon>
        <taxon>Puccinia</taxon>
    </lineage>
</organism>
<evidence type="ECO:0000313" key="1">
    <source>
        <dbReference type="EMBL" id="PLW34758.1"/>
    </source>
</evidence>
<dbReference type="Proteomes" id="UP000235392">
    <property type="component" value="Unassembled WGS sequence"/>
</dbReference>
<gene>
    <name evidence="1" type="ORF">PCASD_12956</name>
</gene>
<protein>
    <submittedName>
        <fullName evidence="1">Uncharacterized protein</fullName>
    </submittedName>
</protein>